<dbReference type="RefSeq" id="WP_164800944.1">
    <property type="nucleotide sequence ID" value="NZ_JAALLZ010000006.1"/>
</dbReference>
<protein>
    <recommendedName>
        <fullName evidence="3">DUF2726 domain-containing protein</fullName>
    </recommendedName>
</protein>
<evidence type="ECO:0008006" key="3">
    <source>
        <dbReference type="Google" id="ProtNLM"/>
    </source>
</evidence>
<evidence type="ECO:0000313" key="2">
    <source>
        <dbReference type="Proteomes" id="UP000481454"/>
    </source>
</evidence>
<dbReference type="EMBL" id="JAALLZ010000006">
    <property type="protein sequence ID" value="NGU30999.1"/>
    <property type="molecule type" value="Genomic_DNA"/>
</dbReference>
<evidence type="ECO:0000313" key="1">
    <source>
        <dbReference type="EMBL" id="NGU30999.1"/>
    </source>
</evidence>
<dbReference type="Gene3D" id="3.40.960.10">
    <property type="entry name" value="VSR Endonuclease"/>
    <property type="match status" value="1"/>
</dbReference>
<name>A0AAP7BWL4_CLOPF</name>
<gene>
    <name evidence="1" type="ORF">G6Z34_12985</name>
</gene>
<sequence>MALNMDRLNKFLDYLELKCIDNISKIKTYSTSDKISFQDKNGYLYFLNIQNLSTLYRRKTKPAIFFQHNIYTYNNINNYLKLNNIPLKLITKNPQNATYKMQWECLIHNIFFQRSWNVIKNGSILCPECEKISFRESRCNKIKDIIEKALKDYNIQILANKYINNEEKLPFICNKHRDEGIQYKSWGGMISKSHPCIYCSKEKQLSKIRYSHDEFIEKVNKIHGDKYKVISNYIKGRDHIKVYCNKCNSIFSIRASHLLEGHGCGLCTKSIGEETIKNILDRHKIKYKREFRFNDCRKSKPLPFDFYLEDYNLCIEYQGVQHYKPVEIFGGIEQFNKQKENDSFKRTYCKTHNINLLEIPYFESNIEDMLLNKINTKEEF</sequence>
<reference evidence="1 2" key="1">
    <citation type="submission" date="2020-02" db="EMBL/GenBank/DDBJ databases">
        <title>Genomic Insights into the Phylogeny and Genetic Plasticity of the Human and Animal Enteric Pathogen Clostridium perfringens.</title>
        <authorList>
            <person name="Feng Y."/>
            <person name="Hu Y."/>
        </authorList>
    </citation>
    <scope>NUCLEOTIDE SEQUENCE [LARGE SCALE GENOMIC DNA]</scope>
    <source>
        <strain evidence="1 2">CP-40</strain>
    </source>
</reference>
<proteinExistence type="predicted"/>
<comment type="caution">
    <text evidence="1">The sequence shown here is derived from an EMBL/GenBank/DDBJ whole genome shotgun (WGS) entry which is preliminary data.</text>
</comment>
<accession>A0AAP7BWL4</accession>
<dbReference type="Proteomes" id="UP000481454">
    <property type="component" value="Unassembled WGS sequence"/>
</dbReference>
<organism evidence="1 2">
    <name type="scientific">Clostridium perfringens</name>
    <dbReference type="NCBI Taxonomy" id="1502"/>
    <lineage>
        <taxon>Bacteria</taxon>
        <taxon>Bacillati</taxon>
        <taxon>Bacillota</taxon>
        <taxon>Clostridia</taxon>
        <taxon>Eubacteriales</taxon>
        <taxon>Clostridiaceae</taxon>
        <taxon>Clostridium</taxon>
    </lineage>
</organism>
<dbReference type="AlphaFoldDB" id="A0AAP7BWL4"/>